<sequence length="640" mass="72096">METKKEQLRRVTAATCRAIAGRNDVQLSFDEDGGACFGVKVSSYALHDGVKLPFDEEETARSDTTVSIYAPSPVPHPREIARIRSESDTIALRFAYHDPRLHEKLAPVDIDARMLFDALEQTRYEALGARRMAGVALNLAKALEERCLVHNLDKTTQREPVRFSEAMRLLVRREIEGSHPPDVARNFTRLWDDFLLPEIGELLPDLSRAIQDQRTFAMASRAILQRLGFPTATKARESKKAELKKQEDGAGTLKREKEESGSGESPPETDPLDSVDSLEGDTEDPGAGETPRDELEAATEYMEQDKAKEAEDHTHHGFLHNSEPGKGYHVYTPDFDEVVEASEICDAQELIRLRLKLDRELAMLHRVIGQLANRLQRRLLARQARSWAFDQEEGLLDAARLARIVANPTNSLSYKQEKETPFRDTVVTLLIDNSGSMRGRPITLAAISADVLARTLERCAVKTEILGFTTRSWKGGRAWEHWVEAGKKPSPGRLNELRHIVYKSADTPWRRARKNLGLMLREGLLKENIDGEALLWAYQRLLARHEQRRILMVISDGTPVDDATLSANSHDYLDRHLHQVIKHIEMESPVELLAIGMRHDVAQYYHRAVTLVDAEQLGGTIMGELADLFDNNARVGMVPS</sequence>
<dbReference type="EMBL" id="CAADEW010000059">
    <property type="protein sequence ID" value="VFJ56176.1"/>
    <property type="molecule type" value="Genomic_DNA"/>
</dbReference>
<evidence type="ECO:0000256" key="1">
    <source>
        <dbReference type="SAM" id="MobiDB-lite"/>
    </source>
</evidence>
<dbReference type="InterPro" id="IPR006538">
    <property type="entry name" value="CobT"/>
</dbReference>
<evidence type="ECO:0000313" key="4">
    <source>
        <dbReference type="EMBL" id="VFJ56176.1"/>
    </source>
</evidence>
<name>A0A450SQA7_9GAMM</name>
<dbReference type="PANTHER" id="PTHR41248:SF1">
    <property type="entry name" value="NORD PROTEIN"/>
    <property type="match status" value="1"/>
</dbReference>
<dbReference type="InterPro" id="IPR051928">
    <property type="entry name" value="NorD/CobT"/>
</dbReference>
<dbReference type="CDD" id="cd01454">
    <property type="entry name" value="vWA_norD_type"/>
    <property type="match status" value="1"/>
</dbReference>
<feature type="compositionally biased region" description="Basic and acidic residues" evidence="1">
    <location>
        <begin position="234"/>
        <end position="260"/>
    </location>
</feature>
<protein>
    <submittedName>
        <fullName evidence="4">Cobaltochelatase CobT subunit</fullName>
    </submittedName>
</protein>
<accession>A0A450SQA7</accession>
<dbReference type="PANTHER" id="PTHR41248">
    <property type="entry name" value="NORD PROTEIN"/>
    <property type="match status" value="1"/>
</dbReference>
<dbReference type="Pfam" id="PF06213">
    <property type="entry name" value="CobT"/>
    <property type="match status" value="1"/>
</dbReference>
<proteinExistence type="predicted"/>
<dbReference type="GO" id="GO:0009236">
    <property type="term" value="P:cobalamin biosynthetic process"/>
    <property type="evidence" value="ECO:0007669"/>
    <property type="project" value="InterPro"/>
</dbReference>
<evidence type="ECO:0000313" key="3">
    <source>
        <dbReference type="EMBL" id="VFJ49325.1"/>
    </source>
</evidence>
<dbReference type="AlphaFoldDB" id="A0A450SQA7"/>
<dbReference type="PIRSF" id="PIRSF031715">
    <property type="entry name" value="Cob_chel_CobT"/>
    <property type="match status" value="1"/>
</dbReference>
<dbReference type="EMBL" id="CAADFD010000005">
    <property type="protein sequence ID" value="VFJ49325.1"/>
    <property type="molecule type" value="Genomic_DNA"/>
</dbReference>
<feature type="domain" description="Cobalamin biosynthesis protein CobT VWA" evidence="2">
    <location>
        <begin position="413"/>
        <end position="629"/>
    </location>
</feature>
<feature type="compositionally biased region" description="Acidic residues" evidence="1">
    <location>
        <begin position="270"/>
        <end position="286"/>
    </location>
</feature>
<gene>
    <name evidence="4" type="ORF">BECKFW1821A_GA0114235_105912</name>
    <name evidence="3" type="ORF">BECKFW1821B_GA0114236_100523</name>
</gene>
<dbReference type="SUPFAM" id="SSF53300">
    <property type="entry name" value="vWA-like"/>
    <property type="match status" value="1"/>
</dbReference>
<dbReference type="Pfam" id="PF11775">
    <property type="entry name" value="CobT_C"/>
    <property type="match status" value="1"/>
</dbReference>
<evidence type="ECO:0000259" key="2">
    <source>
        <dbReference type="Pfam" id="PF11775"/>
    </source>
</evidence>
<reference evidence="4" key="1">
    <citation type="submission" date="2019-02" db="EMBL/GenBank/DDBJ databases">
        <authorList>
            <person name="Gruber-Vodicka R. H."/>
            <person name="Seah K. B. B."/>
        </authorList>
    </citation>
    <scope>NUCLEOTIDE SEQUENCE</scope>
    <source>
        <strain evidence="3">BECK_BZ106</strain>
        <strain evidence="4">BECK_BZ15</strain>
    </source>
</reference>
<feature type="region of interest" description="Disordered" evidence="1">
    <location>
        <begin position="234"/>
        <end position="293"/>
    </location>
</feature>
<dbReference type="InterPro" id="IPR025861">
    <property type="entry name" value="CobT_VWA_dom"/>
</dbReference>
<organism evidence="4">
    <name type="scientific">Candidatus Kentrum sp. FW</name>
    <dbReference type="NCBI Taxonomy" id="2126338"/>
    <lineage>
        <taxon>Bacteria</taxon>
        <taxon>Pseudomonadati</taxon>
        <taxon>Pseudomonadota</taxon>
        <taxon>Gammaproteobacteria</taxon>
        <taxon>Candidatus Kentrum</taxon>
    </lineage>
</organism>
<dbReference type="InterPro" id="IPR036465">
    <property type="entry name" value="vWFA_dom_sf"/>
</dbReference>